<dbReference type="RefSeq" id="XP_033154188.1">
    <property type="nucleotide sequence ID" value="XM_033298297.1"/>
</dbReference>
<dbReference type="CDD" id="cd19954">
    <property type="entry name" value="serpin42Dd-like_insects"/>
    <property type="match status" value="1"/>
</dbReference>
<keyword evidence="7" id="KW-1185">Reference proteome</keyword>
<feature type="domain" description="Serpin" evidence="6">
    <location>
        <begin position="21"/>
        <end position="380"/>
    </location>
</feature>
<evidence type="ECO:0000313" key="9">
    <source>
        <dbReference type="RefSeq" id="XP_033154186.1"/>
    </source>
</evidence>
<dbReference type="InterPro" id="IPR023795">
    <property type="entry name" value="Serpin_CS"/>
</dbReference>
<dbReference type="GO" id="GO:0004867">
    <property type="term" value="F:serine-type endopeptidase inhibitor activity"/>
    <property type="evidence" value="ECO:0007669"/>
    <property type="project" value="UniProtKB-KW"/>
</dbReference>
<evidence type="ECO:0000256" key="1">
    <source>
        <dbReference type="ARBA" id="ARBA00009500"/>
    </source>
</evidence>
<evidence type="ECO:0000256" key="4">
    <source>
        <dbReference type="RuleBase" id="RU000411"/>
    </source>
</evidence>
<organism evidence="7 10">
    <name type="scientific">Drosophila mauritiana</name>
    <name type="common">Fruit fly</name>
    <dbReference type="NCBI Taxonomy" id="7226"/>
    <lineage>
        <taxon>Eukaryota</taxon>
        <taxon>Metazoa</taxon>
        <taxon>Ecdysozoa</taxon>
        <taxon>Arthropoda</taxon>
        <taxon>Hexapoda</taxon>
        <taxon>Insecta</taxon>
        <taxon>Pterygota</taxon>
        <taxon>Neoptera</taxon>
        <taxon>Endopterygota</taxon>
        <taxon>Diptera</taxon>
        <taxon>Brachycera</taxon>
        <taxon>Muscomorpha</taxon>
        <taxon>Ephydroidea</taxon>
        <taxon>Drosophilidae</taxon>
        <taxon>Drosophila</taxon>
        <taxon>Sophophora</taxon>
    </lineage>
</organism>
<dbReference type="GeneID" id="117137069"/>
<evidence type="ECO:0000259" key="6">
    <source>
        <dbReference type="SMART" id="SM00093"/>
    </source>
</evidence>
<evidence type="ECO:0000313" key="11">
    <source>
        <dbReference type="RefSeq" id="XP_033154188.1"/>
    </source>
</evidence>
<keyword evidence="2 8" id="KW-0646">Protease inhibitor</keyword>
<dbReference type="Gene3D" id="3.30.497.10">
    <property type="entry name" value="Antithrombin, subunit I, domain 2"/>
    <property type="match status" value="1"/>
</dbReference>
<dbReference type="SUPFAM" id="SSF56574">
    <property type="entry name" value="Serpins"/>
    <property type="match status" value="1"/>
</dbReference>
<dbReference type="RefSeq" id="XP_033154186.1">
    <property type="nucleotide sequence ID" value="XM_033298295.1"/>
</dbReference>
<dbReference type="InterPro" id="IPR042185">
    <property type="entry name" value="Serpin_sf_2"/>
</dbReference>
<dbReference type="InterPro" id="IPR042178">
    <property type="entry name" value="Serpin_sf_1"/>
</dbReference>
<dbReference type="PANTHER" id="PTHR11461:SF211">
    <property type="entry name" value="GH10112P-RELATED"/>
    <property type="match status" value="1"/>
</dbReference>
<proteinExistence type="inferred from homology"/>
<feature type="region of interest" description="Disordered" evidence="5">
    <location>
        <begin position="381"/>
        <end position="403"/>
    </location>
</feature>
<protein>
    <submittedName>
        <fullName evidence="8 9">Serine protease inhibitor 42Dd</fullName>
    </submittedName>
</protein>
<dbReference type="GO" id="GO:0005615">
    <property type="term" value="C:extracellular space"/>
    <property type="evidence" value="ECO:0007669"/>
    <property type="project" value="InterPro"/>
</dbReference>
<dbReference type="PANTHER" id="PTHR11461">
    <property type="entry name" value="SERINE PROTEASE INHIBITOR, SERPIN"/>
    <property type="match status" value="1"/>
</dbReference>
<evidence type="ECO:0000313" key="7">
    <source>
        <dbReference type="Proteomes" id="UP000515162"/>
    </source>
</evidence>
<gene>
    <name evidence="8 9 10 11" type="primary">LOC117137069</name>
</gene>
<evidence type="ECO:0000313" key="10">
    <source>
        <dbReference type="RefSeq" id="XP_033154187.1"/>
    </source>
</evidence>
<dbReference type="SMART" id="SM00093">
    <property type="entry name" value="SERPIN"/>
    <property type="match status" value="1"/>
</dbReference>
<reference evidence="8 9" key="1">
    <citation type="submission" date="2025-04" db="UniProtKB">
        <authorList>
            <consortium name="RefSeq"/>
        </authorList>
    </citation>
    <scope>IDENTIFICATION</scope>
    <source>
        <strain evidence="8 9">Mau12</strain>
        <tissue evidence="8 9">Whole Body</tissue>
    </source>
</reference>
<accession>A0A6P8JDM1</accession>
<evidence type="ECO:0000256" key="2">
    <source>
        <dbReference type="ARBA" id="ARBA00022690"/>
    </source>
</evidence>
<dbReference type="InterPro" id="IPR000215">
    <property type="entry name" value="Serpin_fam"/>
</dbReference>
<dbReference type="RefSeq" id="XP_033154187.1">
    <property type="nucleotide sequence ID" value="XM_033298296.1"/>
</dbReference>
<evidence type="ECO:0000256" key="5">
    <source>
        <dbReference type="SAM" id="MobiDB-lite"/>
    </source>
</evidence>
<dbReference type="Gene3D" id="2.30.39.10">
    <property type="entry name" value="Alpha-1-antitrypsin, domain 1"/>
    <property type="match status" value="1"/>
</dbReference>
<evidence type="ECO:0000256" key="3">
    <source>
        <dbReference type="ARBA" id="ARBA00022900"/>
    </source>
</evidence>
<dbReference type="AlphaFoldDB" id="A0A6P8JDM1"/>
<dbReference type="PROSITE" id="PS00284">
    <property type="entry name" value="SERPIN"/>
    <property type="match status" value="1"/>
</dbReference>
<evidence type="ECO:0000313" key="8">
    <source>
        <dbReference type="RefSeq" id="XP_033154185.1"/>
    </source>
</evidence>
<sequence length="403" mass="45377">MSEPQEGRNQFARNLIDVITKDALQQSKDPHINTVFSPASVQSSLTLAFMGASGSTAEELRNGLQLGPGDRHHIALNFGEFWRTSCNYGDRGPVLKSVNRLYVNDSLELLTEFNEIAVDFFQSKAEATRFADSEGATQLINDWVEQETEHKITNLLQSDAVNNETSALLINVLYFKGKWQKPFMPETTSIDHFHVDRDTRVEVNMMYQEDKFRFAELPQLKARAVQLPYDYSNIHMLILLPNEVNGLQELEQQLKTLDLADIDSALTLQDVEIFLPRMCIEYDVDLKQVLNQLGITEVFSDKAKLDGLFTSRSGQKISAARHRGYIDVNEAGSEAAAVSFMKIVPMMLNMNKKLFKADHPFVFYIRNPQAVFFAGRFSNPKSGSGPGEEGLSREGADASMYNV</sequence>
<comment type="similarity">
    <text evidence="1 4">Belongs to the serpin family.</text>
</comment>
<dbReference type="Pfam" id="PF00079">
    <property type="entry name" value="Serpin"/>
    <property type="match status" value="1"/>
</dbReference>
<dbReference type="InterPro" id="IPR023796">
    <property type="entry name" value="Serpin_dom"/>
</dbReference>
<keyword evidence="3 8" id="KW-0722">Serine protease inhibitor</keyword>
<name>A0A6P8JDM1_DROMA</name>
<dbReference type="RefSeq" id="XP_033154185.1">
    <property type="nucleotide sequence ID" value="XM_033298294.1"/>
</dbReference>
<dbReference type="InterPro" id="IPR036186">
    <property type="entry name" value="Serpin_sf"/>
</dbReference>
<dbReference type="Proteomes" id="UP000515162">
    <property type="component" value="Chromosome 2R"/>
</dbReference>